<evidence type="ECO:0000313" key="2">
    <source>
        <dbReference type="EMBL" id="CAB4178195.1"/>
    </source>
</evidence>
<evidence type="ECO:0000313" key="1">
    <source>
        <dbReference type="EMBL" id="CAB4171793.1"/>
    </source>
</evidence>
<dbReference type="EMBL" id="LR796868">
    <property type="protein sequence ID" value="CAB4171793.1"/>
    <property type="molecule type" value="Genomic_DNA"/>
</dbReference>
<accession>A0A6J5QUQ1</accession>
<proteinExistence type="predicted"/>
<sequence length="46" mass="5257">MNNESSPVLETPLETMMPSDQLRAIGDAWSMAAIERQQESWVYIET</sequence>
<dbReference type="EMBL" id="LR796958">
    <property type="protein sequence ID" value="CAB4178195.1"/>
    <property type="molecule type" value="Genomic_DNA"/>
</dbReference>
<evidence type="ECO:0000313" key="3">
    <source>
        <dbReference type="EMBL" id="CAB4187482.1"/>
    </source>
</evidence>
<name>A0A6J5QUQ1_9CAUD</name>
<organism evidence="3">
    <name type="scientific">uncultured Caudovirales phage</name>
    <dbReference type="NCBI Taxonomy" id="2100421"/>
    <lineage>
        <taxon>Viruses</taxon>
        <taxon>Duplodnaviria</taxon>
        <taxon>Heunggongvirae</taxon>
        <taxon>Uroviricota</taxon>
        <taxon>Caudoviricetes</taxon>
        <taxon>Peduoviridae</taxon>
        <taxon>Maltschvirus</taxon>
        <taxon>Maltschvirus maltsch</taxon>
    </lineage>
</organism>
<dbReference type="EMBL" id="LR797108">
    <property type="protein sequence ID" value="CAB4187482.1"/>
    <property type="molecule type" value="Genomic_DNA"/>
</dbReference>
<protein>
    <submittedName>
        <fullName evidence="3">Uncharacterized protein</fullName>
    </submittedName>
</protein>
<reference evidence="3" key="1">
    <citation type="submission" date="2020-05" db="EMBL/GenBank/DDBJ databases">
        <authorList>
            <person name="Chiriac C."/>
            <person name="Salcher M."/>
            <person name="Ghai R."/>
            <person name="Kavagutti S V."/>
        </authorList>
    </citation>
    <scope>NUCLEOTIDE SEQUENCE</scope>
</reference>
<gene>
    <name evidence="2" type="ORF">UFOVP1007_34</name>
    <name evidence="3" type="ORF">UFOVP1159_34</name>
    <name evidence="1" type="ORF">UFOVP927_29</name>
</gene>